<evidence type="ECO:0000256" key="3">
    <source>
        <dbReference type="ARBA" id="ARBA00022833"/>
    </source>
</evidence>
<feature type="domain" description="RanBP2-type" evidence="4">
    <location>
        <begin position="155"/>
        <end position="185"/>
    </location>
</feature>
<dbReference type="GO" id="GO:0008270">
    <property type="term" value="F:zinc ion binding"/>
    <property type="evidence" value="ECO:0007669"/>
    <property type="project" value="UniProtKB-KW"/>
</dbReference>
<evidence type="ECO:0000256" key="2">
    <source>
        <dbReference type="ARBA" id="ARBA00022771"/>
    </source>
</evidence>
<sequence length="277" mass="29955">MSIFKDMSQGAELLAAEVERLVEEFPMGQDNRGGTVTLTTAGGLGHPQFTVELSLEEAAAVRQAVARLRLQFKQQHPDQPGVCAHCHGGGRADESRDCPACGERMRWWQSPDLPDYQAQELGWWVCGGCAHRVAGPYDAEQADASARTELEPGHANGEHWRCVACETVNAITDRTCMACDRGRPQLVAGHRQYTITCPYCSSTDVEEYGDPISTTHDDYADCARCRACGREWGLDPAADASCTSCGGSGRPGNGPHATKDEHGARVLTPACSCSEER</sequence>
<accession>A0A6N7L517</accession>
<dbReference type="Proteomes" id="UP000450000">
    <property type="component" value="Unassembled WGS sequence"/>
</dbReference>
<keyword evidence="2" id="KW-0863">Zinc-finger</keyword>
<comment type="caution">
    <text evidence="5">The sequence shown here is derived from an EMBL/GenBank/DDBJ whole genome shotgun (WGS) entry which is preliminary data.</text>
</comment>
<reference evidence="5 6" key="1">
    <citation type="submission" date="2019-09" db="EMBL/GenBank/DDBJ databases">
        <title>Genome Sequences of Streptomyces kaniharaensis ATCC 21070.</title>
        <authorList>
            <person name="Zhu W."/>
            <person name="De Crecy-Lagard V."/>
            <person name="Richards N.G."/>
        </authorList>
    </citation>
    <scope>NUCLEOTIDE SEQUENCE [LARGE SCALE GENOMIC DNA]</scope>
    <source>
        <strain evidence="5 6">SF-557</strain>
    </source>
</reference>
<dbReference type="RefSeq" id="WP_153472117.1">
    <property type="nucleotide sequence ID" value="NZ_WBOF01000010.1"/>
</dbReference>
<dbReference type="EMBL" id="WBOF01000010">
    <property type="protein sequence ID" value="MQS18039.1"/>
    <property type="molecule type" value="Genomic_DNA"/>
</dbReference>
<dbReference type="PROSITE" id="PS01358">
    <property type="entry name" value="ZF_RANBP2_1"/>
    <property type="match status" value="1"/>
</dbReference>
<proteinExistence type="predicted"/>
<dbReference type="AlphaFoldDB" id="A0A6N7L517"/>
<evidence type="ECO:0000256" key="1">
    <source>
        <dbReference type="ARBA" id="ARBA00022723"/>
    </source>
</evidence>
<keyword evidence="6" id="KW-1185">Reference proteome</keyword>
<keyword evidence="3" id="KW-0862">Zinc</keyword>
<evidence type="ECO:0000313" key="5">
    <source>
        <dbReference type="EMBL" id="MQS18039.1"/>
    </source>
</evidence>
<name>A0A6N7L517_9ACTN</name>
<evidence type="ECO:0000259" key="4">
    <source>
        <dbReference type="PROSITE" id="PS50199"/>
    </source>
</evidence>
<organism evidence="5 6">
    <name type="scientific">Streptomyces kaniharaensis</name>
    <dbReference type="NCBI Taxonomy" id="212423"/>
    <lineage>
        <taxon>Bacteria</taxon>
        <taxon>Bacillati</taxon>
        <taxon>Actinomycetota</taxon>
        <taxon>Actinomycetes</taxon>
        <taxon>Kitasatosporales</taxon>
        <taxon>Streptomycetaceae</taxon>
        <taxon>Streptomyces</taxon>
    </lineage>
</organism>
<dbReference type="InterPro" id="IPR001876">
    <property type="entry name" value="Znf_RanBP2"/>
</dbReference>
<evidence type="ECO:0000313" key="6">
    <source>
        <dbReference type="Proteomes" id="UP000450000"/>
    </source>
</evidence>
<protein>
    <recommendedName>
        <fullName evidence="4">RanBP2-type domain-containing protein</fullName>
    </recommendedName>
</protein>
<keyword evidence="1" id="KW-0479">Metal-binding</keyword>
<dbReference type="OrthoDB" id="4300169at2"/>
<dbReference type="PROSITE" id="PS50199">
    <property type="entry name" value="ZF_RANBP2_2"/>
    <property type="match status" value="1"/>
</dbReference>
<gene>
    <name evidence="5" type="ORF">F7Q99_39095</name>
</gene>